<feature type="compositionally biased region" description="Basic and acidic residues" evidence="1">
    <location>
        <begin position="1"/>
        <end position="10"/>
    </location>
</feature>
<organism evidence="2 3">
    <name type="scientific">Rhynchophorus ferrugineus</name>
    <name type="common">Red palm weevil</name>
    <name type="synonym">Curculio ferrugineus</name>
    <dbReference type="NCBI Taxonomy" id="354439"/>
    <lineage>
        <taxon>Eukaryota</taxon>
        <taxon>Metazoa</taxon>
        <taxon>Ecdysozoa</taxon>
        <taxon>Arthropoda</taxon>
        <taxon>Hexapoda</taxon>
        <taxon>Insecta</taxon>
        <taxon>Pterygota</taxon>
        <taxon>Neoptera</taxon>
        <taxon>Endopterygota</taxon>
        <taxon>Coleoptera</taxon>
        <taxon>Polyphaga</taxon>
        <taxon>Cucujiformia</taxon>
        <taxon>Curculionidae</taxon>
        <taxon>Dryophthorinae</taxon>
        <taxon>Rhynchophorus</taxon>
    </lineage>
</organism>
<keyword evidence="3" id="KW-1185">Reference proteome</keyword>
<sequence length="111" mass="12799">PNLHQRRSEFPADASPAHVSSQFNESIRIPKNQSGKIYIFRMSSDMISGLVFASVGSERQRHGQTAVRRRKNHNSRFVRSPLTNDTPQRPLRDGIWCVCMCQRNCRLFLVD</sequence>
<proteinExistence type="predicted"/>
<dbReference type="EMBL" id="JAACXV010011641">
    <property type="protein sequence ID" value="KAF7274996.1"/>
    <property type="molecule type" value="Genomic_DNA"/>
</dbReference>
<dbReference type="Proteomes" id="UP000625711">
    <property type="component" value="Unassembled WGS sequence"/>
</dbReference>
<reference evidence="2" key="1">
    <citation type="submission" date="2020-08" db="EMBL/GenBank/DDBJ databases">
        <title>Genome sequencing and assembly of the red palm weevil Rhynchophorus ferrugineus.</title>
        <authorList>
            <person name="Dias G.B."/>
            <person name="Bergman C.M."/>
            <person name="Manee M."/>
        </authorList>
    </citation>
    <scope>NUCLEOTIDE SEQUENCE</scope>
    <source>
        <strain evidence="2">AA-2017</strain>
        <tissue evidence="2">Whole larva</tissue>
    </source>
</reference>
<name>A0A834MAZ4_RHYFE</name>
<feature type="compositionally biased region" description="Basic residues" evidence="1">
    <location>
        <begin position="67"/>
        <end position="76"/>
    </location>
</feature>
<feature type="non-terminal residue" evidence="2">
    <location>
        <position position="1"/>
    </location>
</feature>
<evidence type="ECO:0000256" key="1">
    <source>
        <dbReference type="SAM" id="MobiDB-lite"/>
    </source>
</evidence>
<accession>A0A834MAZ4</accession>
<evidence type="ECO:0000313" key="2">
    <source>
        <dbReference type="EMBL" id="KAF7274996.1"/>
    </source>
</evidence>
<feature type="region of interest" description="Disordered" evidence="1">
    <location>
        <begin position="1"/>
        <end position="25"/>
    </location>
</feature>
<protein>
    <submittedName>
        <fullName evidence="2">Uncharacterized protein</fullName>
    </submittedName>
</protein>
<evidence type="ECO:0000313" key="3">
    <source>
        <dbReference type="Proteomes" id="UP000625711"/>
    </source>
</evidence>
<dbReference type="AlphaFoldDB" id="A0A834MAZ4"/>
<comment type="caution">
    <text evidence="2">The sequence shown here is derived from an EMBL/GenBank/DDBJ whole genome shotgun (WGS) entry which is preliminary data.</text>
</comment>
<gene>
    <name evidence="2" type="ORF">GWI33_012287</name>
</gene>
<feature type="region of interest" description="Disordered" evidence="1">
    <location>
        <begin position="61"/>
        <end position="85"/>
    </location>
</feature>